<dbReference type="Proteomes" id="UP000663193">
    <property type="component" value="Chromosome 5"/>
</dbReference>
<dbReference type="AlphaFoldDB" id="A0A7U2EXW3"/>
<feature type="compositionally biased region" description="Acidic residues" evidence="1">
    <location>
        <begin position="350"/>
        <end position="371"/>
    </location>
</feature>
<reference evidence="3" key="1">
    <citation type="journal article" date="2021" name="BMC Genomics">
        <title>Chromosome-level genome assembly and manually-curated proteome of model necrotroph Parastagonospora nodorum Sn15 reveals a genome-wide trove of candidate effector homologs, and redundancy of virulence-related functions within an accessory chromosome.</title>
        <authorList>
            <person name="Bertazzoni S."/>
            <person name="Jones D.A.B."/>
            <person name="Phan H.T."/>
            <person name="Tan K.-C."/>
            <person name="Hane J.K."/>
        </authorList>
    </citation>
    <scope>NUCLEOTIDE SEQUENCE [LARGE SCALE GENOMIC DNA]</scope>
    <source>
        <strain evidence="3">SN15 / ATCC MYA-4574 / FGSC 10173)</strain>
    </source>
</reference>
<gene>
    <name evidence="2" type="ORF">JI435_028470</name>
</gene>
<sequence length="371" mass="42048">MDWPVHKIICKHYTQFGTTRPDLDHHSAIYFSPNEPNPRFIWLHFESGHNYPTLEDLAPLGVSKERIKAHAFEEFATNPMLDRHIEPHHILVSLPEAKNLCPCCTTDVDPNGSLIKVDQELADFFRGPLLAFGTHCEADFNKKSSDLDLGPVDFRHVVDNLRMLYCQCEDDTRHTLEGGPSKAIKAVRLNCMGDTDFVGRPIHEAVLEPRSTLELDTDVVTPVADRIGMPLIVRKMPPAVVWRDARRPYRVKNFRAAMLNPPDQTGDTGSLILVRKDGKRLHPMHVQALISYTATKLKDPNHPIDACLLAEELLADRISQVSKEDFQTWYTTTWKTRSIQTALIPSPFDIETDSETDEGDSDMDEEMGESE</sequence>
<dbReference type="OrthoDB" id="437457at2759"/>
<organism evidence="2 3">
    <name type="scientific">Phaeosphaeria nodorum (strain SN15 / ATCC MYA-4574 / FGSC 10173)</name>
    <name type="common">Glume blotch fungus</name>
    <name type="synonym">Parastagonospora nodorum</name>
    <dbReference type="NCBI Taxonomy" id="321614"/>
    <lineage>
        <taxon>Eukaryota</taxon>
        <taxon>Fungi</taxon>
        <taxon>Dikarya</taxon>
        <taxon>Ascomycota</taxon>
        <taxon>Pezizomycotina</taxon>
        <taxon>Dothideomycetes</taxon>
        <taxon>Pleosporomycetidae</taxon>
        <taxon>Pleosporales</taxon>
        <taxon>Pleosporineae</taxon>
        <taxon>Phaeosphaeriaceae</taxon>
        <taxon>Parastagonospora</taxon>
    </lineage>
</organism>
<dbReference type="KEGG" id="pno:SNOG_02847"/>
<name>A0A7U2EXW3_PHANO</name>
<evidence type="ECO:0000256" key="1">
    <source>
        <dbReference type="SAM" id="MobiDB-lite"/>
    </source>
</evidence>
<dbReference type="EMBL" id="CP069027">
    <property type="protein sequence ID" value="QRC95123.1"/>
    <property type="molecule type" value="Genomic_DNA"/>
</dbReference>
<proteinExistence type="predicted"/>
<protein>
    <submittedName>
        <fullName evidence="2">Uncharacterized protein</fullName>
    </submittedName>
</protein>
<feature type="region of interest" description="Disordered" evidence="1">
    <location>
        <begin position="348"/>
        <end position="371"/>
    </location>
</feature>
<accession>A0A7U2EXW3</accession>
<dbReference type="VEuPathDB" id="FungiDB:JI435_028470"/>
<keyword evidence="3" id="KW-1185">Reference proteome</keyword>
<evidence type="ECO:0000313" key="3">
    <source>
        <dbReference type="Proteomes" id="UP000663193"/>
    </source>
</evidence>
<dbReference type="RefSeq" id="XP_001793440.1">
    <property type="nucleotide sequence ID" value="XM_001793388.1"/>
</dbReference>
<evidence type="ECO:0000313" key="2">
    <source>
        <dbReference type="EMBL" id="QRC95123.1"/>
    </source>
</evidence>